<protein>
    <recommendedName>
        <fullName evidence="3">endo-1,3(4)-beta-glucanase</fullName>
        <ecNumber evidence="3">3.2.1.6</ecNumber>
    </recommendedName>
</protein>
<evidence type="ECO:0000256" key="4">
    <source>
        <dbReference type="ARBA" id="ARBA00022801"/>
    </source>
</evidence>
<dbReference type="EMBL" id="LCWF01000065">
    <property type="protein sequence ID" value="KKY23714.1"/>
    <property type="molecule type" value="Genomic_DNA"/>
</dbReference>
<dbReference type="InterPro" id="IPR050546">
    <property type="entry name" value="Glycosyl_Hydrlase_16"/>
</dbReference>
<dbReference type="GO" id="GO:0009251">
    <property type="term" value="P:glucan catabolic process"/>
    <property type="evidence" value="ECO:0007669"/>
    <property type="project" value="TreeGrafter"/>
</dbReference>
<keyword evidence="5" id="KW-0326">Glycosidase</keyword>
<evidence type="ECO:0000256" key="5">
    <source>
        <dbReference type="ARBA" id="ARBA00023295"/>
    </source>
</evidence>
<dbReference type="SUPFAM" id="SSF49899">
    <property type="entry name" value="Concanavalin A-like lectins/glucanases"/>
    <property type="match status" value="1"/>
</dbReference>
<dbReference type="CDD" id="cd02181">
    <property type="entry name" value="GH16_fungal_Lam16A_glucanase"/>
    <property type="match status" value="1"/>
</dbReference>
<feature type="transmembrane region" description="Helical" evidence="6">
    <location>
        <begin position="83"/>
        <end position="105"/>
    </location>
</feature>
<dbReference type="Gene3D" id="2.60.120.200">
    <property type="match status" value="1"/>
</dbReference>
<feature type="chain" id="PRO_5002543687" description="endo-1,3(4)-beta-glucanase" evidence="7">
    <location>
        <begin position="20"/>
        <end position="420"/>
    </location>
</feature>
<dbReference type="GO" id="GO:0052861">
    <property type="term" value="F:endo-1,3(4)-beta-glucanase activity"/>
    <property type="evidence" value="ECO:0007669"/>
    <property type="project" value="UniProtKB-EC"/>
</dbReference>
<dbReference type="PANTHER" id="PTHR10963:SF42">
    <property type="entry name" value="PUTATIVE (AFU_ORTHOLOGUE AFUA_5G02280)-RELATED"/>
    <property type="match status" value="1"/>
</dbReference>
<evidence type="ECO:0000259" key="8">
    <source>
        <dbReference type="PROSITE" id="PS51762"/>
    </source>
</evidence>
<keyword evidence="6" id="KW-0472">Membrane</keyword>
<feature type="domain" description="GH16" evidence="8">
    <location>
        <begin position="63"/>
        <end position="385"/>
    </location>
</feature>
<proteinExistence type="inferred from homology"/>
<keyword evidence="6" id="KW-0812">Transmembrane</keyword>
<evidence type="ECO:0000313" key="10">
    <source>
        <dbReference type="Proteomes" id="UP000053317"/>
    </source>
</evidence>
<dbReference type="AlphaFoldDB" id="A0A0G2EN06"/>
<accession>A0A0G2EN06</accession>
<reference evidence="9 10" key="1">
    <citation type="submission" date="2015-05" db="EMBL/GenBank/DDBJ databases">
        <title>Distinctive expansion of gene families associated with plant cell wall degradation and secondary metabolism in the genomes of grapevine trunk pathogens.</title>
        <authorList>
            <person name="Lawrence D.P."/>
            <person name="Travadon R."/>
            <person name="Rolshausen P.E."/>
            <person name="Baumgartner K."/>
        </authorList>
    </citation>
    <scope>NUCLEOTIDE SEQUENCE [LARGE SCALE GENOMIC DNA]</scope>
    <source>
        <strain evidence="9">UCRPC4</strain>
    </source>
</reference>
<evidence type="ECO:0000256" key="3">
    <source>
        <dbReference type="ARBA" id="ARBA00012599"/>
    </source>
</evidence>
<gene>
    <name evidence="9" type="ORF">UCRPC4_g02812</name>
</gene>
<comment type="caution">
    <text evidence="9">The sequence shown here is derived from an EMBL/GenBank/DDBJ whole genome shotgun (WGS) entry which is preliminary data.</text>
</comment>
<name>A0A0G2EN06_PHACM</name>
<dbReference type="EC" id="3.2.1.6" evidence="3"/>
<keyword evidence="4" id="KW-0378">Hydrolase</keyword>
<dbReference type="InterPro" id="IPR013320">
    <property type="entry name" value="ConA-like_dom_sf"/>
</dbReference>
<dbReference type="OrthoDB" id="192832at2759"/>
<dbReference type="PROSITE" id="PS51762">
    <property type="entry name" value="GH16_2"/>
    <property type="match status" value="1"/>
</dbReference>
<evidence type="ECO:0000313" key="9">
    <source>
        <dbReference type="EMBL" id="KKY23714.1"/>
    </source>
</evidence>
<keyword evidence="6" id="KW-1133">Transmembrane helix</keyword>
<evidence type="ECO:0000256" key="6">
    <source>
        <dbReference type="SAM" id="Phobius"/>
    </source>
</evidence>
<sequence>MIRMGIIALVFALAQESSPYRLEDMSFTPLDERFSRRGNATKGLMDQNTNPANQTPAYDDVYDDQSKNPLPWWNPKGWTKRCWLISAIVFVIIAVVVIAVSVVEVKENAYPNYSKLDYHLVDTYSGTSFFDNFDFFSETDPSNGFVIYVDQSGAEWLNLTYATSESAILKVDTSTNVDTSSGRRSVRITSKTQYDSGLFVFDVAHTPYGCATWPALWLSDPDNWPTNGEIDVLEAVNTATDGNQVALHTTKGCKVDVKRKQTGTSTHTNCYNGTNNNAGCGVKGSDESFGEDFNDDDGGVYALEYRDSGIRVWWWPRSSIPSDIETSTSNTTNSTTVPDPSGWGKAMADFPNTHCDISKHFKNQSIIANINLCGDWASDTYYYTTIADCPGSCENYVQNNGSEFSEAYWEFRSFRVYQST</sequence>
<dbReference type="PANTHER" id="PTHR10963">
    <property type="entry name" value="GLYCOSYL HYDROLASE-RELATED"/>
    <property type="match status" value="1"/>
</dbReference>
<keyword evidence="7" id="KW-0732">Signal</keyword>
<evidence type="ECO:0000256" key="2">
    <source>
        <dbReference type="ARBA" id="ARBA00006865"/>
    </source>
</evidence>
<comment type="similarity">
    <text evidence="2">Belongs to the glycosyl hydrolase 16 family.</text>
</comment>
<dbReference type="FunFam" id="2.60.120.200:FF:000114">
    <property type="entry name" value="Probable endo-1,3(4)-beta-glucanase NFIA_089530"/>
    <property type="match status" value="1"/>
</dbReference>
<keyword evidence="10" id="KW-1185">Reference proteome</keyword>
<feature type="signal peptide" evidence="7">
    <location>
        <begin position="1"/>
        <end position="19"/>
    </location>
</feature>
<evidence type="ECO:0000256" key="7">
    <source>
        <dbReference type="SAM" id="SignalP"/>
    </source>
</evidence>
<dbReference type="Proteomes" id="UP000053317">
    <property type="component" value="Unassembled WGS sequence"/>
</dbReference>
<dbReference type="InterPro" id="IPR000757">
    <property type="entry name" value="Beta-glucanase-like"/>
</dbReference>
<comment type="catalytic activity">
    <reaction evidence="1">
        <text>Endohydrolysis of (1-&gt;3)- or (1-&gt;4)-linkages in beta-D-glucans when the glucose residue whose reducing group is involved in the linkage to be hydrolyzed is itself substituted at C-3.</text>
        <dbReference type="EC" id="3.2.1.6"/>
    </reaction>
</comment>
<organism evidence="9 10">
    <name type="scientific">Phaeomoniella chlamydospora</name>
    <name type="common">Phaeoacremonium chlamydosporum</name>
    <dbReference type="NCBI Taxonomy" id="158046"/>
    <lineage>
        <taxon>Eukaryota</taxon>
        <taxon>Fungi</taxon>
        <taxon>Dikarya</taxon>
        <taxon>Ascomycota</taxon>
        <taxon>Pezizomycotina</taxon>
        <taxon>Eurotiomycetes</taxon>
        <taxon>Chaetothyriomycetidae</taxon>
        <taxon>Phaeomoniellales</taxon>
        <taxon>Phaeomoniellaceae</taxon>
        <taxon>Phaeomoniella</taxon>
    </lineage>
</organism>
<evidence type="ECO:0000256" key="1">
    <source>
        <dbReference type="ARBA" id="ARBA00000124"/>
    </source>
</evidence>
<dbReference type="Pfam" id="PF26113">
    <property type="entry name" value="GH16_XgeA"/>
    <property type="match status" value="1"/>
</dbReference>
<reference evidence="9 10" key="2">
    <citation type="submission" date="2015-05" db="EMBL/GenBank/DDBJ databases">
        <authorList>
            <person name="Morales-Cruz A."/>
            <person name="Amrine K.C."/>
            <person name="Cantu D."/>
        </authorList>
    </citation>
    <scope>NUCLEOTIDE SEQUENCE [LARGE SCALE GENOMIC DNA]</scope>
    <source>
        <strain evidence="9">UCRPC4</strain>
    </source>
</reference>